<name>A0A9D1PBQ2_9FIRM</name>
<dbReference type="Gene3D" id="1.10.3210.10">
    <property type="entry name" value="Hypothetical protein af1432"/>
    <property type="match status" value="1"/>
</dbReference>
<comment type="caution">
    <text evidence="2">The sequence shown here is derived from an EMBL/GenBank/DDBJ whole genome shotgun (WGS) entry which is preliminary data.</text>
</comment>
<dbReference type="SUPFAM" id="SSF109604">
    <property type="entry name" value="HD-domain/PDEase-like"/>
    <property type="match status" value="1"/>
</dbReference>
<reference evidence="2" key="2">
    <citation type="submission" date="2021-04" db="EMBL/GenBank/DDBJ databases">
        <authorList>
            <person name="Gilroy R."/>
        </authorList>
    </citation>
    <scope>NUCLEOTIDE SEQUENCE</scope>
    <source>
        <strain evidence="2">CHK195-9823</strain>
    </source>
</reference>
<evidence type="ECO:0000313" key="3">
    <source>
        <dbReference type="Proteomes" id="UP000886814"/>
    </source>
</evidence>
<reference evidence="2" key="1">
    <citation type="journal article" date="2021" name="PeerJ">
        <title>Extensive microbial diversity within the chicken gut microbiome revealed by metagenomics and culture.</title>
        <authorList>
            <person name="Gilroy R."/>
            <person name="Ravi A."/>
            <person name="Getino M."/>
            <person name="Pursley I."/>
            <person name="Horton D.L."/>
            <person name="Alikhan N.F."/>
            <person name="Baker D."/>
            <person name="Gharbi K."/>
            <person name="Hall N."/>
            <person name="Watson M."/>
            <person name="Adriaenssens E.M."/>
            <person name="Foster-Nyarko E."/>
            <person name="Jarju S."/>
            <person name="Secka A."/>
            <person name="Antonio M."/>
            <person name="Oren A."/>
            <person name="Chaudhuri R.R."/>
            <person name="La Ragione R."/>
            <person name="Hildebrand F."/>
            <person name="Pallen M.J."/>
        </authorList>
    </citation>
    <scope>NUCLEOTIDE SEQUENCE</scope>
    <source>
        <strain evidence="2">CHK195-9823</strain>
    </source>
</reference>
<feature type="domain" description="HD" evidence="1">
    <location>
        <begin position="33"/>
        <end position="137"/>
    </location>
</feature>
<sequence length="160" mass="18587">MERVNKIWRHPVWKQQMEHLAEYEKNRIFCRHGMDHLMDVARIAYIENLEKNCGISKEIIYGAALLHDIGRYLQYTEGIPHEKAGEDLAEEILKDSGFTGEEQIEILEAIARHRDKDIGEDSRLAGILYRADKKSRLCGFCPAEPDCNWSEEKKNMLISV</sequence>
<dbReference type="InterPro" id="IPR006674">
    <property type="entry name" value="HD_domain"/>
</dbReference>
<dbReference type="Proteomes" id="UP000886814">
    <property type="component" value="Unassembled WGS sequence"/>
</dbReference>
<evidence type="ECO:0000259" key="1">
    <source>
        <dbReference type="PROSITE" id="PS51831"/>
    </source>
</evidence>
<dbReference type="AlphaFoldDB" id="A0A9D1PBQ2"/>
<dbReference type="InterPro" id="IPR003607">
    <property type="entry name" value="HD/PDEase_dom"/>
</dbReference>
<dbReference type="PROSITE" id="PS51831">
    <property type="entry name" value="HD"/>
    <property type="match status" value="1"/>
</dbReference>
<dbReference type="Pfam" id="PF01966">
    <property type="entry name" value="HD"/>
    <property type="match status" value="1"/>
</dbReference>
<dbReference type="SMART" id="SM00471">
    <property type="entry name" value="HDc"/>
    <property type="match status" value="1"/>
</dbReference>
<organism evidence="2 3">
    <name type="scientific">Candidatus Blautia stercorigallinarum</name>
    <dbReference type="NCBI Taxonomy" id="2838501"/>
    <lineage>
        <taxon>Bacteria</taxon>
        <taxon>Bacillati</taxon>
        <taxon>Bacillota</taxon>
        <taxon>Clostridia</taxon>
        <taxon>Lachnospirales</taxon>
        <taxon>Lachnospiraceae</taxon>
        <taxon>Blautia</taxon>
    </lineage>
</organism>
<dbReference type="EMBL" id="DXIQ01000028">
    <property type="protein sequence ID" value="HIV38315.1"/>
    <property type="molecule type" value="Genomic_DNA"/>
</dbReference>
<accession>A0A9D1PBQ2</accession>
<gene>
    <name evidence="2" type="ORF">H9747_04850</name>
</gene>
<protein>
    <submittedName>
        <fullName evidence="2">HD domain-containing protein</fullName>
    </submittedName>
</protein>
<evidence type="ECO:0000313" key="2">
    <source>
        <dbReference type="EMBL" id="HIV38315.1"/>
    </source>
</evidence>
<proteinExistence type="predicted"/>